<evidence type="ECO:0000256" key="1">
    <source>
        <dbReference type="ARBA" id="ARBA00022679"/>
    </source>
</evidence>
<dbReference type="PANTHER" id="PTHR42774">
    <property type="entry name" value="PHOSPHOTRANSFERASE SYSTEM TRANSPORT PROTEIN"/>
    <property type="match status" value="1"/>
</dbReference>
<dbReference type="STRING" id="1920490.GCA_001895925_02984"/>
<dbReference type="EMBL" id="PVWG01000018">
    <property type="protein sequence ID" value="PSB18358.1"/>
    <property type="molecule type" value="Genomic_DNA"/>
</dbReference>
<dbReference type="PRINTS" id="PR00990">
    <property type="entry name" value="RIBOKINASE"/>
</dbReference>
<proteinExistence type="predicted"/>
<keyword evidence="5" id="KW-1185">Reference proteome</keyword>
<dbReference type="SUPFAM" id="SSF53613">
    <property type="entry name" value="Ribokinase-like"/>
    <property type="match status" value="1"/>
</dbReference>
<protein>
    <submittedName>
        <fullName evidence="4">Sugar kinase</fullName>
    </submittedName>
</protein>
<evidence type="ECO:0000313" key="4">
    <source>
        <dbReference type="EMBL" id="PSB18358.1"/>
    </source>
</evidence>
<dbReference type="InterPro" id="IPR029056">
    <property type="entry name" value="Ribokinase-like"/>
</dbReference>
<dbReference type="Pfam" id="PF00294">
    <property type="entry name" value="PfkB"/>
    <property type="match status" value="1"/>
</dbReference>
<dbReference type="AlphaFoldDB" id="A0A2T1DCZ0"/>
<dbReference type="InterPro" id="IPR011611">
    <property type="entry name" value="PfkB_dom"/>
</dbReference>
<evidence type="ECO:0000256" key="2">
    <source>
        <dbReference type="ARBA" id="ARBA00022777"/>
    </source>
</evidence>
<dbReference type="PANTHER" id="PTHR42774:SF3">
    <property type="entry name" value="KETOHEXOKINASE"/>
    <property type="match status" value="1"/>
</dbReference>
<dbReference type="GO" id="GO:0016301">
    <property type="term" value="F:kinase activity"/>
    <property type="evidence" value="ECO:0007669"/>
    <property type="project" value="UniProtKB-KW"/>
</dbReference>
<dbReference type="InterPro" id="IPR002139">
    <property type="entry name" value="Ribo/fructo_kinase"/>
</dbReference>
<evidence type="ECO:0000313" key="5">
    <source>
        <dbReference type="Proteomes" id="UP000238634"/>
    </source>
</evidence>
<comment type="caution">
    <text evidence="4">The sequence shown here is derived from an EMBL/GenBank/DDBJ whole genome shotgun (WGS) entry which is preliminary data.</text>
</comment>
<reference evidence="4 5" key="1">
    <citation type="submission" date="2018-02" db="EMBL/GenBank/DDBJ databases">
        <authorList>
            <person name="Cohen D.B."/>
            <person name="Kent A.D."/>
        </authorList>
    </citation>
    <scope>NUCLEOTIDE SEQUENCE [LARGE SCALE GENOMIC DNA]</scope>
    <source>
        <strain evidence="4 5">ULC007</strain>
    </source>
</reference>
<evidence type="ECO:0000259" key="3">
    <source>
        <dbReference type="Pfam" id="PF00294"/>
    </source>
</evidence>
<organism evidence="4 5">
    <name type="scientific">Phormidesmis priestleyi ULC007</name>
    <dbReference type="NCBI Taxonomy" id="1920490"/>
    <lineage>
        <taxon>Bacteria</taxon>
        <taxon>Bacillati</taxon>
        <taxon>Cyanobacteriota</taxon>
        <taxon>Cyanophyceae</taxon>
        <taxon>Leptolyngbyales</taxon>
        <taxon>Leptolyngbyaceae</taxon>
        <taxon>Phormidesmis</taxon>
    </lineage>
</organism>
<feature type="domain" description="Carbohydrate kinase PfkB" evidence="3">
    <location>
        <begin position="7"/>
        <end position="279"/>
    </location>
</feature>
<dbReference type="RefSeq" id="WP_073069672.1">
    <property type="nucleotide sequence ID" value="NZ_MPPI01000003.1"/>
</dbReference>
<sequence length="286" mass="30488">MRKHGLFIGMITLDLIYLVEQMPNRNQKIAALSSTIAAGGPATNAAVAFSHLGNDATLLGAVGAHQVNHLILADLQQCGVTIADLAPTRIDSPPVSSIIVTQSTGERAVVAMNAIKSPLNASLSMNLDEVDIVLIDGHQIEASVTISQRAKQQGIPVVIDGGSWKPGFDQVLPWVDYAICSANFYPPDCHRSEQVLSYLAKWGISQIAITRGEGAIEVVSEGVKSAIAVPKVEVIDTLGAGDIFHGAFCHFILQSDFFSALTEAAKIAAYSCQFFGTREWMSAKRG</sequence>
<accession>A0A2T1DCZ0</accession>
<gene>
    <name evidence="4" type="ORF">C7B65_15800</name>
</gene>
<dbReference type="Proteomes" id="UP000238634">
    <property type="component" value="Unassembled WGS sequence"/>
</dbReference>
<keyword evidence="1" id="KW-0808">Transferase</keyword>
<keyword evidence="2 4" id="KW-0418">Kinase</keyword>
<reference evidence="4 5" key="2">
    <citation type="submission" date="2018-03" db="EMBL/GenBank/DDBJ databases">
        <title>The ancient ancestry and fast evolution of plastids.</title>
        <authorList>
            <person name="Moore K.R."/>
            <person name="Magnabosco C."/>
            <person name="Momper L."/>
            <person name="Gold D.A."/>
            <person name="Bosak T."/>
            <person name="Fournier G.P."/>
        </authorList>
    </citation>
    <scope>NUCLEOTIDE SEQUENCE [LARGE SCALE GENOMIC DNA]</scope>
    <source>
        <strain evidence="4 5">ULC007</strain>
    </source>
</reference>
<dbReference type="OrthoDB" id="9813569at2"/>
<name>A0A2T1DCZ0_9CYAN</name>
<dbReference type="Gene3D" id="3.40.1190.20">
    <property type="match status" value="1"/>
</dbReference>
<dbReference type="CDD" id="cd01945">
    <property type="entry name" value="ribokinase_group_B"/>
    <property type="match status" value="1"/>
</dbReference>
<dbReference type="InterPro" id="IPR052562">
    <property type="entry name" value="Ketohexokinase-related"/>
</dbReference>